<reference evidence="3" key="1">
    <citation type="submission" date="2022-01" db="EMBL/GenBank/DDBJ databases">
        <title>Genome-Based Taxonomic Classification of the Phylum Actinobacteria.</title>
        <authorList>
            <person name="Gao Y."/>
        </authorList>
    </citation>
    <scope>NUCLEOTIDE SEQUENCE</scope>
    <source>
        <strain evidence="3">KLBMP 8922</strain>
    </source>
</reference>
<protein>
    <submittedName>
        <fullName evidence="3">DUF5709 domain-containing protein</fullName>
    </submittedName>
</protein>
<dbReference type="AlphaFoldDB" id="A0AA41U1P9"/>
<accession>A0AA41U1P9</accession>
<evidence type="ECO:0000313" key="4">
    <source>
        <dbReference type="Proteomes" id="UP001165378"/>
    </source>
</evidence>
<dbReference type="Proteomes" id="UP001165378">
    <property type="component" value="Unassembled WGS sequence"/>
</dbReference>
<evidence type="ECO:0000256" key="1">
    <source>
        <dbReference type="SAM" id="MobiDB-lite"/>
    </source>
</evidence>
<feature type="compositionally biased region" description="Basic and acidic residues" evidence="1">
    <location>
        <begin position="62"/>
        <end position="80"/>
    </location>
</feature>
<feature type="compositionally biased region" description="Basic and acidic residues" evidence="1">
    <location>
        <begin position="1"/>
        <end position="24"/>
    </location>
</feature>
<keyword evidence="4" id="KW-1185">Reference proteome</keyword>
<comment type="caution">
    <text evidence="3">The sequence shown here is derived from an EMBL/GenBank/DDBJ whole genome shotgun (WGS) entry which is preliminary data.</text>
</comment>
<sequence>MPEDAGRGDDVHQPQHVGNDRPDDPLDPENVLDEPDLDALLDQGYSPPERPYAVEDYGTTQDEQRAGEPLDSRLARERPDAGTADGDGIGDLAGGAGEPVDGQVGERRSGRLIADGSGGSARDVGIDGGAASAEEAAVHTIPEEESADS</sequence>
<evidence type="ECO:0000259" key="2">
    <source>
        <dbReference type="Pfam" id="PF18970"/>
    </source>
</evidence>
<feature type="compositionally biased region" description="Acidic residues" evidence="1">
    <location>
        <begin position="25"/>
        <end position="39"/>
    </location>
</feature>
<gene>
    <name evidence="3" type="ORF">LZ495_27740</name>
</gene>
<organism evidence="3 4">
    <name type="scientific">Yinghuangia soli</name>
    <dbReference type="NCBI Taxonomy" id="2908204"/>
    <lineage>
        <taxon>Bacteria</taxon>
        <taxon>Bacillati</taxon>
        <taxon>Actinomycetota</taxon>
        <taxon>Actinomycetes</taxon>
        <taxon>Kitasatosporales</taxon>
        <taxon>Streptomycetaceae</taxon>
        <taxon>Yinghuangia</taxon>
    </lineage>
</organism>
<name>A0AA41U1P9_9ACTN</name>
<proteinExistence type="predicted"/>
<dbReference type="EMBL" id="JAKFHA010000020">
    <property type="protein sequence ID" value="MCF2530983.1"/>
    <property type="molecule type" value="Genomic_DNA"/>
</dbReference>
<dbReference type="Pfam" id="PF18970">
    <property type="entry name" value="DUF5709"/>
    <property type="match status" value="1"/>
</dbReference>
<evidence type="ECO:0000313" key="3">
    <source>
        <dbReference type="EMBL" id="MCF2530983.1"/>
    </source>
</evidence>
<feature type="compositionally biased region" description="Gly residues" evidence="1">
    <location>
        <begin position="85"/>
        <end position="97"/>
    </location>
</feature>
<feature type="region of interest" description="Disordered" evidence="1">
    <location>
        <begin position="1"/>
        <end position="149"/>
    </location>
</feature>
<feature type="domain" description="DUF5709" evidence="2">
    <location>
        <begin position="103"/>
        <end position="143"/>
    </location>
</feature>
<dbReference type="InterPro" id="IPR043763">
    <property type="entry name" value="DUF5709"/>
</dbReference>
<dbReference type="RefSeq" id="WP_235055651.1">
    <property type="nucleotide sequence ID" value="NZ_JAKFHA010000020.1"/>
</dbReference>